<evidence type="ECO:0000256" key="7">
    <source>
        <dbReference type="ARBA" id="ARBA00023136"/>
    </source>
</evidence>
<evidence type="ECO:0000313" key="8">
    <source>
        <dbReference type="EMBL" id="EPZ31458.1"/>
    </source>
</evidence>
<evidence type="ECO:0000256" key="1">
    <source>
        <dbReference type="ARBA" id="ARBA00004325"/>
    </source>
</evidence>
<keyword evidence="9" id="KW-1185">Reference proteome</keyword>
<comment type="subcellular location">
    <subcellularLocation>
        <location evidence="1">Mitochondrion membrane</location>
    </subcellularLocation>
</comment>
<keyword evidence="4" id="KW-0375">Hydrogen ion transport</keyword>
<dbReference type="GO" id="GO:0015986">
    <property type="term" value="P:proton motive force-driven ATP synthesis"/>
    <property type="evidence" value="ECO:0007669"/>
    <property type="project" value="InterPro"/>
</dbReference>
<evidence type="ECO:0000256" key="2">
    <source>
        <dbReference type="ARBA" id="ARBA00022448"/>
    </source>
</evidence>
<dbReference type="EMBL" id="KE561216">
    <property type="protein sequence ID" value="EPZ31458.1"/>
    <property type="molecule type" value="Genomic_DNA"/>
</dbReference>
<keyword evidence="3" id="KW-0138">CF(0)</keyword>
<sequence length="354" mass="41417">MFVLRNMQRVRPWTRVFSFAKSYSTTAKLPVPSRVPLSDEEIQSLQMSLKTHNLKPEELIKGEVDVVDYHEAKYLVVGVDYDEADEKFDPAKVSLEEAMENIKKYDNVGKKLLYNEAAYHKFLGDFTQELMSRGYPGSGLVGPIDEHSGLFKKQVYEKFAEAKIEWFKGDTTLQKTNRMFTWFGFFSYLLANQYFPVHDQLLELSALFFAMRFMKKFFFGDQVVASINTHSNERETFMNPLTKQFAEMGKNANKFKTFALFGKMNEDLFSMIKENLKEEGKLMELKEKNVKLTEIKSQLDRRARQDVEKKRQERIEILQTLHARVLERIKDESFQEKFLSQCLSDLKNLATKAK</sequence>
<evidence type="ECO:0000256" key="4">
    <source>
        <dbReference type="ARBA" id="ARBA00022781"/>
    </source>
</evidence>
<name>A0A075ASB7_ROZAC</name>
<keyword evidence="6" id="KW-0496">Mitochondrion</keyword>
<dbReference type="Pfam" id="PF05405">
    <property type="entry name" value="Mt_ATP-synt_B"/>
    <property type="match status" value="1"/>
</dbReference>
<evidence type="ECO:0000256" key="5">
    <source>
        <dbReference type="ARBA" id="ARBA00023065"/>
    </source>
</evidence>
<organism evidence="8 9">
    <name type="scientific">Rozella allomycis (strain CSF55)</name>
    <dbReference type="NCBI Taxonomy" id="988480"/>
    <lineage>
        <taxon>Eukaryota</taxon>
        <taxon>Fungi</taxon>
        <taxon>Fungi incertae sedis</taxon>
        <taxon>Cryptomycota</taxon>
        <taxon>Cryptomycota incertae sedis</taxon>
        <taxon>Rozella</taxon>
    </lineage>
</organism>
<dbReference type="GO" id="GO:0045259">
    <property type="term" value="C:proton-transporting ATP synthase complex"/>
    <property type="evidence" value="ECO:0007669"/>
    <property type="project" value="UniProtKB-KW"/>
</dbReference>
<evidence type="ECO:0000256" key="6">
    <source>
        <dbReference type="ARBA" id="ARBA00023128"/>
    </source>
</evidence>
<reference evidence="8 9" key="1">
    <citation type="journal article" date="2013" name="Curr. Biol.">
        <title>Shared signatures of parasitism and phylogenomics unite Cryptomycota and microsporidia.</title>
        <authorList>
            <person name="James T.Y."/>
            <person name="Pelin A."/>
            <person name="Bonen L."/>
            <person name="Ahrendt S."/>
            <person name="Sain D."/>
            <person name="Corradi N."/>
            <person name="Stajich J.E."/>
        </authorList>
    </citation>
    <scope>NUCLEOTIDE SEQUENCE [LARGE SCALE GENOMIC DNA]</scope>
    <source>
        <strain evidence="8 9">CSF55</strain>
    </source>
</reference>
<dbReference type="GO" id="GO:0015078">
    <property type="term" value="F:proton transmembrane transporter activity"/>
    <property type="evidence" value="ECO:0007669"/>
    <property type="project" value="InterPro"/>
</dbReference>
<protein>
    <submittedName>
        <fullName evidence="8">Uncharacterized protein</fullName>
    </submittedName>
</protein>
<dbReference type="GO" id="GO:0031966">
    <property type="term" value="C:mitochondrial membrane"/>
    <property type="evidence" value="ECO:0007669"/>
    <property type="project" value="UniProtKB-SubCell"/>
</dbReference>
<evidence type="ECO:0000313" key="9">
    <source>
        <dbReference type="Proteomes" id="UP000030755"/>
    </source>
</evidence>
<dbReference type="Proteomes" id="UP000030755">
    <property type="component" value="Unassembled WGS sequence"/>
</dbReference>
<evidence type="ECO:0000256" key="3">
    <source>
        <dbReference type="ARBA" id="ARBA00022547"/>
    </source>
</evidence>
<gene>
    <name evidence="8" type="ORF">O9G_002927</name>
</gene>
<accession>A0A075ASB7</accession>
<keyword evidence="2" id="KW-0813">Transport</keyword>
<keyword evidence="5" id="KW-0406">Ion transport</keyword>
<proteinExistence type="predicted"/>
<keyword evidence="7" id="KW-0472">Membrane</keyword>
<dbReference type="AlphaFoldDB" id="A0A075ASB7"/>
<dbReference type="InterPro" id="IPR008688">
    <property type="entry name" value="ATP_synth_Bsub_B/MI25"/>
</dbReference>
<dbReference type="HOGENOM" id="CLU_783366_0_0_1"/>